<organism evidence="7 8">
    <name type="scientific">Benzoatithermus flavus</name>
    <dbReference type="NCBI Taxonomy" id="3108223"/>
    <lineage>
        <taxon>Bacteria</taxon>
        <taxon>Pseudomonadati</taxon>
        <taxon>Pseudomonadota</taxon>
        <taxon>Alphaproteobacteria</taxon>
        <taxon>Geminicoccales</taxon>
        <taxon>Geminicoccaceae</taxon>
        <taxon>Benzoatithermus</taxon>
    </lineage>
</organism>
<dbReference type="PANTHER" id="PTHR11271:SF48">
    <property type="entry name" value="AMIDOHYDROLASE-RELATED DOMAIN-CONTAINING PROTEIN"/>
    <property type="match status" value="1"/>
</dbReference>
<comment type="caution">
    <text evidence="7">The sequence shown here is derived from an EMBL/GenBank/DDBJ whole genome shotgun (WGS) entry which is preliminary data.</text>
</comment>
<evidence type="ECO:0000256" key="2">
    <source>
        <dbReference type="ARBA" id="ARBA00022723"/>
    </source>
</evidence>
<evidence type="ECO:0000259" key="6">
    <source>
        <dbReference type="Pfam" id="PF22429"/>
    </source>
</evidence>
<name>A0ABU8XTD5_9PROT</name>
<keyword evidence="8" id="KW-1185">Reference proteome</keyword>
<keyword evidence="4" id="KW-0862">Zinc</keyword>
<dbReference type="EC" id="3.5.3.13" evidence="7"/>
<evidence type="ECO:0000256" key="3">
    <source>
        <dbReference type="ARBA" id="ARBA00022801"/>
    </source>
</evidence>
<dbReference type="InterPro" id="IPR010252">
    <property type="entry name" value="HutF"/>
</dbReference>
<dbReference type="InterPro" id="IPR006680">
    <property type="entry name" value="Amidohydro-rel"/>
</dbReference>
<dbReference type="NCBIfam" id="NF006681">
    <property type="entry name" value="PRK09229.1-2"/>
    <property type="match status" value="1"/>
</dbReference>
<dbReference type="SUPFAM" id="SSF51556">
    <property type="entry name" value="Metallo-dependent hydrolases"/>
    <property type="match status" value="1"/>
</dbReference>
<dbReference type="RefSeq" id="WP_418159070.1">
    <property type="nucleotide sequence ID" value="NZ_JBBLZC010000007.1"/>
</dbReference>
<evidence type="ECO:0000256" key="4">
    <source>
        <dbReference type="ARBA" id="ARBA00022833"/>
    </source>
</evidence>
<reference evidence="7 8" key="1">
    <citation type="submission" date="2024-01" db="EMBL/GenBank/DDBJ databases">
        <title>Multi-omics insights into the function and evolution of sodium benzoate biodegradation pathways in Benzoatithermus flavus gen. nov., sp. nov. from hot spring.</title>
        <authorList>
            <person name="Hu C.-J."/>
            <person name="Li W.-J."/>
        </authorList>
    </citation>
    <scope>NUCLEOTIDE SEQUENCE [LARGE SCALE GENOMIC DNA]</scope>
    <source>
        <strain evidence="7 8">SYSU G07066</strain>
    </source>
</reference>
<dbReference type="InterPro" id="IPR055156">
    <property type="entry name" value="HutF-like_N"/>
</dbReference>
<keyword evidence="2" id="KW-0479">Metal-binding</keyword>
<comment type="cofactor">
    <cofactor evidence="1">
        <name>Zn(2+)</name>
        <dbReference type="ChEBI" id="CHEBI:29105"/>
    </cofactor>
</comment>
<dbReference type="InterPro" id="IPR032466">
    <property type="entry name" value="Metal_Hydrolase"/>
</dbReference>
<dbReference type="Pfam" id="PF22429">
    <property type="entry name" value="HutF_N"/>
    <property type="match status" value="1"/>
</dbReference>
<sequence>MHTYRADKALLPHGWAEDVLIEVDGEGNVASVAPGSKDDAAERIRGIVLPGMVDLHSHAFQRGLAGLTQRLATQAATFWGWRERMYDFAARLTPDDLRAIAAQLQVELLKGGYTTVVEFHYLHHQPDGSPYPERTAMALALHEAALETGIALTLLPAVYMQAGVDGGALEGAQRRFALDPEGWMRLIEDLEASFADDGDRCLGLALHSVRAVPPPAITEAVAAARGRGGFMPIHIHLAEQPKEVRDCLERFGRRPLDVLCDAAEPGHDWCLVHGTHLSEEELARVTAAQAVIGLCPTTEADLGDGVFPLADHLALGGQFGIGSDSNVGTSAAEELRLLEYGQRLAHLRRTVAATSEEPHAGRLLWCRALAGGAKAAGRPVGRLAPGFRADLIVLDPDHPSLVGRAGNLVLDALLFAPGPSAISDVMVGGLWCVRGGHHAAEASIARAYRQTMERLLA</sequence>
<dbReference type="Proteomes" id="UP001375743">
    <property type="component" value="Unassembled WGS sequence"/>
</dbReference>
<accession>A0ABU8XTD5</accession>
<dbReference type="Gene3D" id="3.20.20.140">
    <property type="entry name" value="Metal-dependent hydrolases"/>
    <property type="match status" value="1"/>
</dbReference>
<evidence type="ECO:0000256" key="1">
    <source>
        <dbReference type="ARBA" id="ARBA00001947"/>
    </source>
</evidence>
<gene>
    <name evidence="7" type="ORF">U1T56_08660</name>
</gene>
<dbReference type="InterPro" id="IPR051607">
    <property type="entry name" value="Metallo-dep_hydrolases"/>
</dbReference>
<dbReference type="EMBL" id="JBBLZC010000007">
    <property type="protein sequence ID" value="MEK0083222.1"/>
    <property type="molecule type" value="Genomic_DNA"/>
</dbReference>
<dbReference type="SUPFAM" id="SSF51338">
    <property type="entry name" value="Composite domain of metallo-dependent hydrolases"/>
    <property type="match status" value="1"/>
</dbReference>
<feature type="domain" description="Formimidoylglutamate deiminase N-terminal" evidence="6">
    <location>
        <begin position="6"/>
        <end position="43"/>
    </location>
</feature>
<evidence type="ECO:0000313" key="8">
    <source>
        <dbReference type="Proteomes" id="UP001375743"/>
    </source>
</evidence>
<dbReference type="Pfam" id="PF01979">
    <property type="entry name" value="Amidohydro_1"/>
    <property type="match status" value="1"/>
</dbReference>
<dbReference type="InterPro" id="IPR011059">
    <property type="entry name" value="Metal-dep_hydrolase_composite"/>
</dbReference>
<dbReference type="PANTHER" id="PTHR11271">
    <property type="entry name" value="GUANINE DEAMINASE"/>
    <property type="match status" value="1"/>
</dbReference>
<dbReference type="Gene3D" id="2.30.40.10">
    <property type="entry name" value="Urease, subunit C, domain 1"/>
    <property type="match status" value="1"/>
</dbReference>
<dbReference type="NCBIfam" id="TIGR02022">
    <property type="entry name" value="hutF"/>
    <property type="match status" value="1"/>
</dbReference>
<dbReference type="NCBIfam" id="NF006684">
    <property type="entry name" value="PRK09229.1-5"/>
    <property type="match status" value="1"/>
</dbReference>
<proteinExistence type="predicted"/>
<feature type="domain" description="Amidohydrolase-related" evidence="5">
    <location>
        <begin position="47"/>
        <end position="429"/>
    </location>
</feature>
<keyword evidence="3 7" id="KW-0378">Hydrolase</keyword>
<evidence type="ECO:0000259" key="5">
    <source>
        <dbReference type="Pfam" id="PF01979"/>
    </source>
</evidence>
<evidence type="ECO:0000313" key="7">
    <source>
        <dbReference type="EMBL" id="MEK0083222.1"/>
    </source>
</evidence>
<dbReference type="GO" id="GO:0050416">
    <property type="term" value="F:formimidoylglutamate deiminase activity"/>
    <property type="evidence" value="ECO:0007669"/>
    <property type="project" value="UniProtKB-EC"/>
</dbReference>
<protein>
    <submittedName>
        <fullName evidence="7">Formimidoylglutamate deiminase</fullName>
        <ecNumber evidence="7">3.5.3.13</ecNumber>
    </submittedName>
</protein>